<dbReference type="Proteomes" id="UP000199470">
    <property type="component" value="Unassembled WGS sequence"/>
</dbReference>
<dbReference type="STRING" id="758825.SAMN02982985_01596"/>
<proteinExistence type="predicted"/>
<gene>
    <name evidence="1" type="ORF">SAMN02982985_01596</name>
</gene>
<evidence type="ECO:0000313" key="2">
    <source>
        <dbReference type="Proteomes" id="UP000199470"/>
    </source>
</evidence>
<reference evidence="1 2" key="1">
    <citation type="submission" date="2016-10" db="EMBL/GenBank/DDBJ databases">
        <authorList>
            <person name="de Groot N.N."/>
        </authorList>
    </citation>
    <scope>NUCLEOTIDE SEQUENCE [LARGE SCALE GENOMIC DNA]</scope>
    <source>
        <strain evidence="1 2">ATCC 43154</strain>
    </source>
</reference>
<accession>A0A1I4KRR2</accession>
<protein>
    <submittedName>
        <fullName evidence="1">Uncharacterized protein</fullName>
    </submittedName>
</protein>
<dbReference type="AlphaFoldDB" id="A0A1I4KRR2"/>
<evidence type="ECO:0000313" key="1">
    <source>
        <dbReference type="EMBL" id="SFL81502.1"/>
    </source>
</evidence>
<name>A0A1I4KRR2_9BURK</name>
<keyword evidence="2" id="KW-1185">Reference proteome</keyword>
<dbReference type="RefSeq" id="WP_093386052.1">
    <property type="nucleotide sequence ID" value="NZ_FOTW01000008.1"/>
</dbReference>
<dbReference type="OrthoDB" id="8759518at2"/>
<dbReference type="EMBL" id="FOTW01000008">
    <property type="protein sequence ID" value="SFL81502.1"/>
    <property type="molecule type" value="Genomic_DNA"/>
</dbReference>
<sequence>MIKYMGTKTTGDGAVLYLFLVNGVPKEIRESALKQHPGCYEALPATAKARISANRAWMSKL</sequence>
<organism evidence="1 2">
    <name type="scientific">Rugamonas rubra</name>
    <dbReference type="NCBI Taxonomy" id="758825"/>
    <lineage>
        <taxon>Bacteria</taxon>
        <taxon>Pseudomonadati</taxon>
        <taxon>Pseudomonadota</taxon>
        <taxon>Betaproteobacteria</taxon>
        <taxon>Burkholderiales</taxon>
        <taxon>Oxalobacteraceae</taxon>
        <taxon>Telluria group</taxon>
        <taxon>Rugamonas</taxon>
    </lineage>
</organism>